<evidence type="ECO:0000313" key="1">
    <source>
        <dbReference type="EMBL" id="CAE0432826.1"/>
    </source>
</evidence>
<protein>
    <submittedName>
        <fullName evidence="2">Uncharacterized protein</fullName>
    </submittedName>
</protein>
<organism evidence="2">
    <name type="scientific">Aplanochytrium stocchinoi</name>
    <dbReference type="NCBI Taxonomy" id="215587"/>
    <lineage>
        <taxon>Eukaryota</taxon>
        <taxon>Sar</taxon>
        <taxon>Stramenopiles</taxon>
        <taxon>Bigyra</taxon>
        <taxon>Labyrinthulomycetes</taxon>
        <taxon>Thraustochytrida</taxon>
        <taxon>Thraustochytriidae</taxon>
        <taxon>Aplanochytrium</taxon>
    </lineage>
</organism>
<sequence>MEEEWENIDLKEKEGAVSGGRDLDLSLFQDDKDEIGKTVTAVLKDANGHLNGNENGKHADHAWLCLERDDSGNMILSLLEDKKTKKKRKSNGDEDCKNDENDDDGFGEWEVLDCKSEEVFLLDDEIKARSLDKLDRAQSIALGLSGASAVAMTGMSTTILGTMVLLAATDLLKLGYKGIEPTSRNKSEIIQKVVCKSCVLGAISCGTSAVVGSAIVSASKLYIYVPAMTEACMTGAVCSVGSELMERKASEESDLRLRKEKNMVKAALWGAVTSGAGGILKPLGSSTLVQHYLEQGTVMMEAYLK</sequence>
<dbReference type="EMBL" id="HBIN01004452">
    <property type="protein sequence ID" value="CAE0432826.1"/>
    <property type="molecule type" value="Transcribed_RNA"/>
</dbReference>
<accession>A0A6S8AB03</accession>
<dbReference type="EMBL" id="HBIN01004456">
    <property type="protein sequence ID" value="CAE0432830.1"/>
    <property type="molecule type" value="Transcribed_RNA"/>
</dbReference>
<proteinExistence type="predicted"/>
<evidence type="ECO:0000313" key="2">
    <source>
        <dbReference type="EMBL" id="CAE0432830.1"/>
    </source>
</evidence>
<dbReference type="AlphaFoldDB" id="A0A6S8AB03"/>
<gene>
    <name evidence="1" type="ORF">ASTO00021_LOCUS3144</name>
    <name evidence="2" type="ORF">ASTO00021_LOCUS3148</name>
</gene>
<reference evidence="2" key="1">
    <citation type="submission" date="2021-01" db="EMBL/GenBank/DDBJ databases">
        <authorList>
            <person name="Corre E."/>
            <person name="Pelletier E."/>
            <person name="Niang G."/>
            <person name="Scheremetjew M."/>
            <person name="Finn R."/>
            <person name="Kale V."/>
            <person name="Holt S."/>
            <person name="Cochrane G."/>
            <person name="Meng A."/>
            <person name="Brown T."/>
            <person name="Cohen L."/>
        </authorList>
    </citation>
    <scope>NUCLEOTIDE SEQUENCE</scope>
    <source>
        <strain evidence="2">GSBS06</strain>
    </source>
</reference>
<name>A0A6S8AB03_9STRA</name>